<reference evidence="2" key="1">
    <citation type="journal article" date="2002" name="Science">
        <title>The draft genome of Ciona intestinalis: insights into chordate and vertebrate origins.</title>
        <authorList>
            <person name="Dehal P."/>
            <person name="Satou Y."/>
            <person name="Campbell R.K."/>
            <person name="Chapman J."/>
            <person name="Degnan B."/>
            <person name="De Tomaso A."/>
            <person name="Davidson B."/>
            <person name="Di Gregorio A."/>
            <person name="Gelpke M."/>
            <person name="Goodstein D.M."/>
            <person name="Harafuji N."/>
            <person name="Hastings K.E."/>
            <person name="Ho I."/>
            <person name="Hotta K."/>
            <person name="Huang W."/>
            <person name="Kawashima T."/>
            <person name="Lemaire P."/>
            <person name="Martinez D."/>
            <person name="Meinertzhagen I.A."/>
            <person name="Necula S."/>
            <person name="Nonaka M."/>
            <person name="Putnam N."/>
            <person name="Rash S."/>
            <person name="Saiga H."/>
            <person name="Satake M."/>
            <person name="Terry A."/>
            <person name="Yamada L."/>
            <person name="Wang H.G."/>
            <person name="Awazu S."/>
            <person name="Azumi K."/>
            <person name="Boore J."/>
            <person name="Branno M."/>
            <person name="Chin-Bow S."/>
            <person name="DeSantis R."/>
            <person name="Doyle S."/>
            <person name="Francino P."/>
            <person name="Keys D.N."/>
            <person name="Haga S."/>
            <person name="Hayashi H."/>
            <person name="Hino K."/>
            <person name="Imai K.S."/>
            <person name="Inaba K."/>
            <person name="Kano S."/>
            <person name="Kobayashi K."/>
            <person name="Kobayashi M."/>
            <person name="Lee B.I."/>
            <person name="Makabe K.W."/>
            <person name="Manohar C."/>
            <person name="Matassi G."/>
            <person name="Medina M."/>
            <person name="Mochizuki Y."/>
            <person name="Mount S."/>
            <person name="Morishita T."/>
            <person name="Miura S."/>
            <person name="Nakayama A."/>
            <person name="Nishizaka S."/>
            <person name="Nomoto H."/>
            <person name="Ohta F."/>
            <person name="Oishi K."/>
            <person name="Rigoutsos I."/>
            <person name="Sano M."/>
            <person name="Sasaki A."/>
            <person name="Sasakura Y."/>
            <person name="Shoguchi E."/>
            <person name="Shin-i T."/>
            <person name="Spagnuolo A."/>
            <person name="Stainier D."/>
            <person name="Suzuki M.M."/>
            <person name="Tassy O."/>
            <person name="Takatori N."/>
            <person name="Tokuoka M."/>
            <person name="Yagi K."/>
            <person name="Yoshizaki F."/>
            <person name="Wada S."/>
            <person name="Zhang C."/>
            <person name="Hyatt P.D."/>
            <person name="Larimer F."/>
            <person name="Detter C."/>
            <person name="Doggett N."/>
            <person name="Glavina T."/>
            <person name="Hawkins T."/>
            <person name="Richardson P."/>
            <person name="Lucas S."/>
            <person name="Kohara Y."/>
            <person name="Levine M."/>
            <person name="Satoh N."/>
            <person name="Rokhsar D.S."/>
        </authorList>
    </citation>
    <scope>NUCLEOTIDE SEQUENCE [LARGE SCALE GENOMIC DNA]</scope>
</reference>
<evidence type="ECO:0000313" key="2">
    <source>
        <dbReference type="Proteomes" id="UP000008144"/>
    </source>
</evidence>
<dbReference type="Proteomes" id="UP000008144">
    <property type="component" value="Chromosome 2"/>
</dbReference>
<reference evidence="1" key="2">
    <citation type="journal article" date="2008" name="Genome Biol.">
        <title>Improved genome assembly and evidence-based global gene model set for the chordate Ciona intestinalis: new insight into intron and operon populations.</title>
        <authorList>
            <person name="Satou Y."/>
            <person name="Mineta K."/>
            <person name="Ogasawara M."/>
            <person name="Sasakura Y."/>
            <person name="Shoguchi E."/>
            <person name="Ueno K."/>
            <person name="Yamada L."/>
            <person name="Matsumoto J."/>
            <person name="Wasserscheid J."/>
            <person name="Dewar K."/>
            <person name="Wiley G.B."/>
            <person name="Macmil S.L."/>
            <person name="Roe B.A."/>
            <person name="Zeller R.W."/>
            <person name="Hastings K.E."/>
            <person name="Lemaire P."/>
            <person name="Lindquist E."/>
            <person name="Endo T."/>
            <person name="Hotta K."/>
            <person name="Inaba K."/>
        </authorList>
    </citation>
    <scope>NUCLEOTIDE SEQUENCE [LARGE SCALE GENOMIC DNA]</scope>
    <source>
        <strain evidence="1">wild type</strain>
    </source>
</reference>
<dbReference type="AlphaFoldDB" id="H2XQI1"/>
<dbReference type="EMBL" id="EAAA01001556">
    <property type="status" value="NOT_ANNOTATED_CDS"/>
    <property type="molecule type" value="Genomic_DNA"/>
</dbReference>
<dbReference type="Ensembl" id="ENSCINT00000032187.1">
    <property type="protein sequence ID" value="ENSCINP00000031915.1"/>
    <property type="gene ID" value="ENSCING00000022599.1"/>
</dbReference>
<proteinExistence type="predicted"/>
<keyword evidence="2" id="KW-1185">Reference proteome</keyword>
<dbReference type="HOGENOM" id="CLU_2596142_0_0_1"/>
<reference evidence="1" key="3">
    <citation type="submission" date="2025-08" db="UniProtKB">
        <authorList>
            <consortium name="Ensembl"/>
        </authorList>
    </citation>
    <scope>IDENTIFICATION</scope>
</reference>
<dbReference type="InParanoid" id="H2XQI1"/>
<organism evidence="1 2">
    <name type="scientific">Ciona intestinalis</name>
    <name type="common">Transparent sea squirt</name>
    <name type="synonym">Ascidia intestinalis</name>
    <dbReference type="NCBI Taxonomy" id="7719"/>
    <lineage>
        <taxon>Eukaryota</taxon>
        <taxon>Metazoa</taxon>
        <taxon>Chordata</taxon>
        <taxon>Tunicata</taxon>
        <taxon>Ascidiacea</taxon>
        <taxon>Phlebobranchia</taxon>
        <taxon>Cionidae</taxon>
        <taxon>Ciona</taxon>
    </lineage>
</organism>
<dbReference type="EMBL" id="EAAA01001555">
    <property type="status" value="NOT_ANNOTATED_CDS"/>
    <property type="molecule type" value="Genomic_DNA"/>
</dbReference>
<evidence type="ECO:0000313" key="1">
    <source>
        <dbReference type="Ensembl" id="ENSCINP00000031915.1"/>
    </source>
</evidence>
<name>H2XQI1_CIOIN</name>
<accession>H2XQI1</accession>
<protein>
    <submittedName>
        <fullName evidence="1">Uncharacterized protein</fullName>
    </submittedName>
</protein>
<reference evidence="1" key="4">
    <citation type="submission" date="2025-09" db="UniProtKB">
        <authorList>
            <consortium name="Ensembl"/>
        </authorList>
    </citation>
    <scope>IDENTIFICATION</scope>
</reference>
<sequence>QRILNPNLPGVSPILGIPQKIYRYVRVRGFSLDSGLSIQFVLSRCHDYRVIRTTNHSVNVTDRLSAWWGCWAVVWCSMKV</sequence>